<evidence type="ECO:0000313" key="3">
    <source>
        <dbReference type="Proteomes" id="UP000479190"/>
    </source>
</evidence>
<proteinExistence type="predicted"/>
<dbReference type="InterPro" id="IPR005312">
    <property type="entry name" value="DUF1759"/>
</dbReference>
<dbReference type="Pfam" id="PF03564">
    <property type="entry name" value="DUF1759"/>
    <property type="match status" value="1"/>
</dbReference>
<accession>A0A6H5HXY8</accession>
<keyword evidence="3" id="KW-1185">Reference proteome</keyword>
<feature type="compositionally biased region" description="Polar residues" evidence="1">
    <location>
        <begin position="196"/>
        <end position="207"/>
    </location>
</feature>
<dbReference type="AlphaFoldDB" id="A0A6H5HXY8"/>
<evidence type="ECO:0000313" key="2">
    <source>
        <dbReference type="EMBL" id="CAB0028865.1"/>
    </source>
</evidence>
<organism evidence="2 3">
    <name type="scientific">Trichogramma brassicae</name>
    <dbReference type="NCBI Taxonomy" id="86971"/>
    <lineage>
        <taxon>Eukaryota</taxon>
        <taxon>Metazoa</taxon>
        <taxon>Ecdysozoa</taxon>
        <taxon>Arthropoda</taxon>
        <taxon>Hexapoda</taxon>
        <taxon>Insecta</taxon>
        <taxon>Pterygota</taxon>
        <taxon>Neoptera</taxon>
        <taxon>Endopterygota</taxon>
        <taxon>Hymenoptera</taxon>
        <taxon>Apocrita</taxon>
        <taxon>Proctotrupomorpha</taxon>
        <taxon>Chalcidoidea</taxon>
        <taxon>Trichogrammatidae</taxon>
        <taxon>Trichogramma</taxon>
    </lineage>
</organism>
<feature type="region of interest" description="Disordered" evidence="1">
    <location>
        <begin position="191"/>
        <end position="210"/>
    </location>
</feature>
<protein>
    <submittedName>
        <fullName evidence="2">Uncharacterized protein</fullName>
    </submittedName>
</protein>
<name>A0A6H5HXY8_9HYME</name>
<feature type="region of interest" description="Disordered" evidence="1">
    <location>
        <begin position="1"/>
        <end position="88"/>
    </location>
</feature>
<dbReference type="EMBL" id="CADCXV010000213">
    <property type="protein sequence ID" value="CAB0028865.1"/>
    <property type="molecule type" value="Genomic_DNA"/>
</dbReference>
<sequence>MSTHSEGSRDSSPERDEFQDTKTGDTKPGDTKLKDEVPLVNVVAPDGSTQQQQLPPPSPTGSTSSKTSETNKNNEPKKRSPRTTSKAHPCREYTCVVSSLKKTALRASRTCSPQCQPGGSRRGHLRVLGQRTCSNSSRSLRRSTLDLKQAALLLCMTMPTSANAHCTQQKGGSIEHHYNWQWSRKNSKASGKFISHQPNSSSTSTCNDKSRPKLPEIKLINFSGSYADWPSYKEMFKTMILDSDRLSNVEKLHYLRGSLSKEPLQVIQGLPLSGDSLTAAWEMLSKRYQNKRYIIQSYLDMLSNTAPAQAKNAASLNLLTSSFAKARQALLTLTDKEKLADLMFVSQLVRLLDRPSKEAWETHTIGLEGDCSLINCMNF</sequence>
<dbReference type="PANTHER" id="PTHR22954">
    <property type="entry name" value="RETROVIRAL PROTEASE-RELATED"/>
    <property type="match status" value="1"/>
</dbReference>
<dbReference type="OrthoDB" id="7994850at2759"/>
<reference evidence="2 3" key="1">
    <citation type="submission" date="2020-02" db="EMBL/GenBank/DDBJ databases">
        <authorList>
            <person name="Ferguson B K."/>
        </authorList>
    </citation>
    <scope>NUCLEOTIDE SEQUENCE [LARGE SCALE GENOMIC DNA]</scope>
</reference>
<feature type="compositionally biased region" description="Basic and acidic residues" evidence="1">
    <location>
        <begin position="1"/>
        <end position="37"/>
    </location>
</feature>
<evidence type="ECO:0000256" key="1">
    <source>
        <dbReference type="SAM" id="MobiDB-lite"/>
    </source>
</evidence>
<gene>
    <name evidence="2" type="ORF">TBRA_LOCUS980</name>
</gene>
<dbReference type="Proteomes" id="UP000479190">
    <property type="component" value="Unassembled WGS sequence"/>
</dbReference>
<dbReference type="PANTHER" id="PTHR22954:SF3">
    <property type="entry name" value="PROTEIN CBG08539"/>
    <property type="match status" value="1"/>
</dbReference>